<keyword evidence="3" id="KW-0238">DNA-binding</keyword>
<evidence type="ECO:0000313" key="9">
    <source>
        <dbReference type="Proteomes" id="UP000237347"/>
    </source>
</evidence>
<feature type="compositionally biased region" description="Basic residues" evidence="6">
    <location>
        <begin position="78"/>
        <end position="91"/>
    </location>
</feature>
<evidence type="ECO:0000256" key="4">
    <source>
        <dbReference type="ARBA" id="ARBA00023163"/>
    </source>
</evidence>
<name>A0AAW0LMC0_QUESU</name>
<dbReference type="SMART" id="SM00353">
    <property type="entry name" value="HLH"/>
    <property type="match status" value="1"/>
</dbReference>
<evidence type="ECO:0000259" key="7">
    <source>
        <dbReference type="PROSITE" id="PS50888"/>
    </source>
</evidence>
<feature type="region of interest" description="Disordered" evidence="6">
    <location>
        <begin position="1"/>
        <end position="133"/>
    </location>
</feature>
<accession>A0AAW0LMC0</accession>
<dbReference type="GO" id="GO:0005634">
    <property type="term" value="C:nucleus"/>
    <property type="evidence" value="ECO:0007669"/>
    <property type="project" value="UniProtKB-SubCell"/>
</dbReference>
<evidence type="ECO:0000256" key="5">
    <source>
        <dbReference type="ARBA" id="ARBA00023242"/>
    </source>
</evidence>
<dbReference type="EMBL" id="PKMF04000080">
    <property type="protein sequence ID" value="KAK7852042.1"/>
    <property type="molecule type" value="Genomic_DNA"/>
</dbReference>
<feature type="compositionally biased region" description="Polar residues" evidence="6">
    <location>
        <begin position="102"/>
        <end position="116"/>
    </location>
</feature>
<evidence type="ECO:0000256" key="1">
    <source>
        <dbReference type="ARBA" id="ARBA00004123"/>
    </source>
</evidence>
<dbReference type="GO" id="GO:0000981">
    <property type="term" value="F:DNA-binding transcription factor activity, RNA polymerase II-specific"/>
    <property type="evidence" value="ECO:0007669"/>
    <property type="project" value="TreeGrafter"/>
</dbReference>
<dbReference type="GO" id="GO:0046983">
    <property type="term" value="F:protein dimerization activity"/>
    <property type="evidence" value="ECO:0007669"/>
    <property type="project" value="InterPro"/>
</dbReference>
<dbReference type="AlphaFoldDB" id="A0AAW0LMC0"/>
<protein>
    <submittedName>
        <fullName evidence="8">Transcription factor bhlh128</fullName>
    </submittedName>
</protein>
<keyword evidence="5" id="KW-0539">Nucleus</keyword>
<comment type="caution">
    <text evidence="8">The sequence shown here is derived from an EMBL/GenBank/DDBJ whole genome shotgun (WGS) entry which is preliminary data.</text>
</comment>
<dbReference type="Proteomes" id="UP000237347">
    <property type="component" value="Unassembled WGS sequence"/>
</dbReference>
<evidence type="ECO:0000256" key="2">
    <source>
        <dbReference type="ARBA" id="ARBA00023015"/>
    </source>
</evidence>
<feature type="compositionally biased region" description="Low complexity" evidence="6">
    <location>
        <begin position="92"/>
        <end position="101"/>
    </location>
</feature>
<dbReference type="CDD" id="cd11393">
    <property type="entry name" value="bHLH_AtbHLH_like"/>
    <property type="match status" value="1"/>
</dbReference>
<dbReference type="FunFam" id="4.10.280.10:FF:000021">
    <property type="entry name" value="Transcription factor bHLH130 family"/>
    <property type="match status" value="1"/>
</dbReference>
<keyword evidence="9" id="KW-1185">Reference proteome</keyword>
<evidence type="ECO:0000256" key="6">
    <source>
        <dbReference type="SAM" id="MobiDB-lite"/>
    </source>
</evidence>
<sequence>MYPSSSPSSSSQKPMGPTPPTTTTGLTRYGSAPGSLLTTAVDSIMGQTGREFSALRSTPPPPQPPSFMAPQQQQQQQQHHHHHHHNSHSHSHPYFSSDSSSITNESTCKVNSSNDPNNDHHKGGGGGLQRSYGLNEMPSFGDFTSNLKIGGGGGAGGLSSSSSSSCSSSSSASASALVRQRSSPAGFLSHLASDNGFSVTRGSGGYASQGGSNGGHGVSRLKSQLSFTRQDSLSQISEVSEDVVDGISSDNGHQNASHSYATSSFGMDSWDNTNSIMFSAPPSKRAKNLDGDIYNCLNSLETQFSLPQTTLEMATVEKLLHIPEDSVPCKIRAKRGCATHPRSIAERERRTRISGKLKKLQDLVPNMDKQTSYADMLDLAVQHIKGLQNQVQKLRKDLDGCTCGCNQTT</sequence>
<evidence type="ECO:0000313" key="8">
    <source>
        <dbReference type="EMBL" id="KAK7852042.1"/>
    </source>
</evidence>
<evidence type="ECO:0000256" key="3">
    <source>
        <dbReference type="ARBA" id="ARBA00023125"/>
    </source>
</evidence>
<gene>
    <name evidence="8" type="primary">BHLH128_1</name>
    <name evidence="8" type="ORF">CFP56_040353</name>
</gene>
<feature type="compositionally biased region" description="Low complexity" evidence="6">
    <location>
        <begin position="1"/>
        <end position="11"/>
    </location>
</feature>
<feature type="domain" description="BHLH" evidence="7">
    <location>
        <begin position="337"/>
        <end position="387"/>
    </location>
</feature>
<comment type="subcellular location">
    <subcellularLocation>
        <location evidence="1">Nucleus</location>
    </subcellularLocation>
</comment>
<feature type="compositionally biased region" description="Pro residues" evidence="6">
    <location>
        <begin position="58"/>
        <end position="67"/>
    </location>
</feature>
<organism evidence="8 9">
    <name type="scientific">Quercus suber</name>
    <name type="common">Cork oak</name>
    <dbReference type="NCBI Taxonomy" id="58331"/>
    <lineage>
        <taxon>Eukaryota</taxon>
        <taxon>Viridiplantae</taxon>
        <taxon>Streptophyta</taxon>
        <taxon>Embryophyta</taxon>
        <taxon>Tracheophyta</taxon>
        <taxon>Spermatophyta</taxon>
        <taxon>Magnoliopsida</taxon>
        <taxon>eudicotyledons</taxon>
        <taxon>Gunneridae</taxon>
        <taxon>Pentapetalae</taxon>
        <taxon>rosids</taxon>
        <taxon>fabids</taxon>
        <taxon>Fagales</taxon>
        <taxon>Fagaceae</taxon>
        <taxon>Quercus</taxon>
    </lineage>
</organism>
<dbReference type="SUPFAM" id="SSF47459">
    <property type="entry name" value="HLH, helix-loop-helix DNA-binding domain"/>
    <property type="match status" value="1"/>
</dbReference>
<keyword evidence="4" id="KW-0804">Transcription</keyword>
<dbReference type="PROSITE" id="PS50888">
    <property type="entry name" value="BHLH"/>
    <property type="match status" value="1"/>
</dbReference>
<feature type="compositionally biased region" description="Low complexity" evidence="6">
    <location>
        <begin position="68"/>
        <end position="77"/>
    </location>
</feature>
<dbReference type="InterPro" id="IPR036638">
    <property type="entry name" value="HLH_DNA-bd_sf"/>
</dbReference>
<dbReference type="PANTHER" id="PTHR16223">
    <property type="entry name" value="TRANSCRIPTION FACTOR BHLH83-RELATED"/>
    <property type="match status" value="1"/>
</dbReference>
<dbReference type="Gene3D" id="4.10.280.10">
    <property type="entry name" value="Helix-loop-helix DNA-binding domain"/>
    <property type="match status" value="1"/>
</dbReference>
<keyword evidence="2" id="KW-0805">Transcription regulation</keyword>
<dbReference type="GO" id="GO:0000978">
    <property type="term" value="F:RNA polymerase II cis-regulatory region sequence-specific DNA binding"/>
    <property type="evidence" value="ECO:0007669"/>
    <property type="project" value="TreeGrafter"/>
</dbReference>
<dbReference type="PANTHER" id="PTHR16223:SF177">
    <property type="entry name" value="TRANSCRIPTION FACTOR BHLH129"/>
    <property type="match status" value="1"/>
</dbReference>
<proteinExistence type="predicted"/>
<dbReference type="Pfam" id="PF00010">
    <property type="entry name" value="HLH"/>
    <property type="match status" value="1"/>
</dbReference>
<dbReference type="InterPro" id="IPR045239">
    <property type="entry name" value="bHLH95_bHLH"/>
</dbReference>
<reference evidence="8 9" key="1">
    <citation type="journal article" date="2018" name="Sci. Data">
        <title>The draft genome sequence of cork oak.</title>
        <authorList>
            <person name="Ramos A.M."/>
            <person name="Usie A."/>
            <person name="Barbosa P."/>
            <person name="Barros P.M."/>
            <person name="Capote T."/>
            <person name="Chaves I."/>
            <person name="Simoes F."/>
            <person name="Abreu I."/>
            <person name="Carrasquinho I."/>
            <person name="Faro C."/>
            <person name="Guimaraes J.B."/>
            <person name="Mendonca D."/>
            <person name="Nobrega F."/>
            <person name="Rodrigues L."/>
            <person name="Saibo N.J.M."/>
            <person name="Varela M.C."/>
            <person name="Egas C."/>
            <person name="Matos J."/>
            <person name="Miguel C.M."/>
            <person name="Oliveira M.M."/>
            <person name="Ricardo C.P."/>
            <person name="Goncalves S."/>
        </authorList>
    </citation>
    <scope>NUCLEOTIDE SEQUENCE [LARGE SCALE GENOMIC DNA]</scope>
    <source>
        <strain evidence="9">cv. HL8</strain>
    </source>
</reference>
<dbReference type="InterPro" id="IPR045843">
    <property type="entry name" value="IND-like"/>
</dbReference>
<dbReference type="InterPro" id="IPR011598">
    <property type="entry name" value="bHLH_dom"/>
</dbReference>